<proteinExistence type="predicted"/>
<feature type="chain" id="PRO_5011796890" evidence="1">
    <location>
        <begin position="24"/>
        <end position="115"/>
    </location>
</feature>
<gene>
    <name evidence="2" type="ORF">SAMN04488002_3752</name>
</gene>
<dbReference type="OrthoDB" id="9895802at2"/>
<protein>
    <submittedName>
        <fullName evidence="2">Uncharacterized protein</fullName>
    </submittedName>
</protein>
<evidence type="ECO:0000313" key="2">
    <source>
        <dbReference type="EMBL" id="SFR65139.1"/>
    </source>
</evidence>
<sequence length="115" mass="12879">MKRLARILRIIPLAFFCAMFASAALRVQAERSEDAGKPSLPTRIGESRVEESFMQATFTEMGEMWMEVASLMLPGLAPADYSQKDYNSNSLDALKNRTRFRATDPTLSGRPALNF</sequence>
<keyword evidence="1" id="KW-0732">Signal</keyword>
<dbReference type="AlphaFoldDB" id="A0A1I6IET9"/>
<name>A0A1I6IET9_9RHOB</name>
<keyword evidence="3" id="KW-1185">Reference proteome</keyword>
<accession>A0A1I6IET9</accession>
<dbReference type="EMBL" id="FOYO01000003">
    <property type="protein sequence ID" value="SFR65139.1"/>
    <property type="molecule type" value="Genomic_DNA"/>
</dbReference>
<organism evidence="2 3">
    <name type="scientific">Litoreibacter janthinus</name>
    <dbReference type="NCBI Taxonomy" id="670154"/>
    <lineage>
        <taxon>Bacteria</taxon>
        <taxon>Pseudomonadati</taxon>
        <taxon>Pseudomonadota</taxon>
        <taxon>Alphaproteobacteria</taxon>
        <taxon>Rhodobacterales</taxon>
        <taxon>Roseobacteraceae</taxon>
        <taxon>Litoreibacter</taxon>
    </lineage>
</organism>
<dbReference type="Proteomes" id="UP000199658">
    <property type="component" value="Unassembled WGS sequence"/>
</dbReference>
<dbReference type="RefSeq" id="WP_090220684.1">
    <property type="nucleotide sequence ID" value="NZ_FOYO01000003.1"/>
</dbReference>
<evidence type="ECO:0000256" key="1">
    <source>
        <dbReference type="SAM" id="SignalP"/>
    </source>
</evidence>
<evidence type="ECO:0000313" key="3">
    <source>
        <dbReference type="Proteomes" id="UP000199658"/>
    </source>
</evidence>
<reference evidence="3" key="1">
    <citation type="submission" date="2016-10" db="EMBL/GenBank/DDBJ databases">
        <authorList>
            <person name="Varghese N."/>
            <person name="Submissions S."/>
        </authorList>
    </citation>
    <scope>NUCLEOTIDE SEQUENCE [LARGE SCALE GENOMIC DNA]</scope>
    <source>
        <strain evidence="3">DSM 26921</strain>
    </source>
</reference>
<feature type="signal peptide" evidence="1">
    <location>
        <begin position="1"/>
        <end position="23"/>
    </location>
</feature>
<dbReference type="STRING" id="670154.SAMN04488002_3752"/>